<keyword evidence="4" id="KW-1185">Reference proteome</keyword>
<keyword evidence="1" id="KW-0732">Signal</keyword>
<feature type="domain" description="DUF4397" evidence="2">
    <location>
        <begin position="39"/>
        <end position="145"/>
    </location>
</feature>
<evidence type="ECO:0000256" key="1">
    <source>
        <dbReference type="SAM" id="SignalP"/>
    </source>
</evidence>
<organism evidence="3 4">
    <name type="scientific">Hymenobacter aranciens</name>
    <dbReference type="NCBI Taxonomy" id="3063996"/>
    <lineage>
        <taxon>Bacteria</taxon>
        <taxon>Pseudomonadati</taxon>
        <taxon>Bacteroidota</taxon>
        <taxon>Cytophagia</taxon>
        <taxon>Cytophagales</taxon>
        <taxon>Hymenobacteraceae</taxon>
        <taxon>Hymenobacter</taxon>
    </lineage>
</organism>
<sequence>MRFSSVFRRSLWLALPAMLAFSSCSDDSDPAPQQGRIYFLNGAANVNVATKVLIDDVEKNTLTYGQTATYQAVNVGSRTIKINGGTTTLVTQPVTVEANKNYSYFIYNSGTSNATTGLLLTDDLTAPATTPSPGKAKVRLVHIAQGLGTPNGQGTAVPINLSEALTVGYADRIPGVAFGTGSSFLEINAGNFNLAITAGSAPANPLVFNVGNGTGTGTGTYNYVAGKIYTIVVRGAASNLDATLQPKVYVIQNN</sequence>
<dbReference type="InterPro" id="IPR025510">
    <property type="entry name" value="DUF4397"/>
</dbReference>
<feature type="signal peptide" evidence="1">
    <location>
        <begin position="1"/>
        <end position="19"/>
    </location>
</feature>
<accession>A0ABT9BAF9</accession>
<reference evidence="3" key="1">
    <citation type="submission" date="2023-07" db="EMBL/GenBank/DDBJ databases">
        <authorList>
            <person name="Kim M.K."/>
        </authorList>
    </citation>
    <scope>NUCLEOTIDE SEQUENCE</scope>
    <source>
        <strain evidence="3">ASUV-10-1</strain>
    </source>
</reference>
<proteinExistence type="predicted"/>
<evidence type="ECO:0000313" key="3">
    <source>
        <dbReference type="EMBL" id="MDO7875249.1"/>
    </source>
</evidence>
<dbReference type="RefSeq" id="WP_305006566.1">
    <property type="nucleotide sequence ID" value="NZ_JAUQSY010000006.1"/>
</dbReference>
<feature type="chain" id="PRO_5046627704" evidence="1">
    <location>
        <begin position="20"/>
        <end position="254"/>
    </location>
</feature>
<evidence type="ECO:0000313" key="4">
    <source>
        <dbReference type="Proteomes" id="UP001176429"/>
    </source>
</evidence>
<dbReference type="Proteomes" id="UP001176429">
    <property type="component" value="Unassembled WGS sequence"/>
</dbReference>
<evidence type="ECO:0000259" key="2">
    <source>
        <dbReference type="Pfam" id="PF14344"/>
    </source>
</evidence>
<name>A0ABT9BAF9_9BACT</name>
<comment type="caution">
    <text evidence="3">The sequence shown here is derived from an EMBL/GenBank/DDBJ whole genome shotgun (WGS) entry which is preliminary data.</text>
</comment>
<dbReference type="Pfam" id="PF14344">
    <property type="entry name" value="DUF4397"/>
    <property type="match status" value="1"/>
</dbReference>
<dbReference type="EMBL" id="JAUQSY010000006">
    <property type="protein sequence ID" value="MDO7875249.1"/>
    <property type="molecule type" value="Genomic_DNA"/>
</dbReference>
<dbReference type="PROSITE" id="PS51257">
    <property type="entry name" value="PROKAR_LIPOPROTEIN"/>
    <property type="match status" value="1"/>
</dbReference>
<gene>
    <name evidence="3" type="ORF">Q5H93_10940</name>
</gene>
<protein>
    <submittedName>
        <fullName evidence="3">DUF4397 domain-containing protein</fullName>
    </submittedName>
</protein>